<dbReference type="PANTHER" id="PTHR31891:SF1">
    <property type="entry name" value="FORMAMIDASE C869.04-RELATED"/>
    <property type="match status" value="1"/>
</dbReference>
<organism evidence="1 2">
    <name type="scientific">Streptomyces millisiae</name>
    <dbReference type="NCBI Taxonomy" id="3075542"/>
    <lineage>
        <taxon>Bacteria</taxon>
        <taxon>Bacillati</taxon>
        <taxon>Actinomycetota</taxon>
        <taxon>Actinomycetes</taxon>
        <taxon>Kitasatosporales</taxon>
        <taxon>Streptomycetaceae</taxon>
        <taxon>Streptomyces</taxon>
    </lineage>
</organism>
<reference evidence="2" key="1">
    <citation type="submission" date="2023-07" db="EMBL/GenBank/DDBJ databases">
        <title>30 novel species of actinomycetes from the DSMZ collection.</title>
        <authorList>
            <person name="Nouioui I."/>
        </authorList>
    </citation>
    <scope>NUCLEOTIDE SEQUENCE [LARGE SCALE GENOMIC DNA]</scope>
    <source>
        <strain evidence="2">DSM 44918</strain>
    </source>
</reference>
<keyword evidence="2" id="KW-1185">Reference proteome</keyword>
<dbReference type="Gene3D" id="3.10.28.20">
    <property type="entry name" value="Acetamidase/Formamidase-like domains"/>
    <property type="match status" value="1"/>
</dbReference>
<dbReference type="InterPro" id="IPR004304">
    <property type="entry name" value="FmdA_AmdA"/>
</dbReference>
<proteinExistence type="predicted"/>
<dbReference type="Gene3D" id="2.60.120.580">
    <property type="entry name" value="Acetamidase/Formamidase-like domains"/>
    <property type="match status" value="2"/>
</dbReference>
<accession>A0ABU2LIN5</accession>
<evidence type="ECO:0000313" key="2">
    <source>
        <dbReference type="Proteomes" id="UP001183420"/>
    </source>
</evidence>
<gene>
    <name evidence="1" type="ORF">RNC47_01980</name>
</gene>
<comment type="caution">
    <text evidence="1">The sequence shown here is derived from an EMBL/GenBank/DDBJ whole genome shotgun (WGS) entry which is preliminary data.</text>
</comment>
<name>A0ABU2LIN5_9ACTN</name>
<dbReference type="PANTHER" id="PTHR31891">
    <property type="entry name" value="FORMAMIDASE C869.04-RELATED"/>
    <property type="match status" value="1"/>
</dbReference>
<dbReference type="RefSeq" id="WP_311594866.1">
    <property type="nucleotide sequence ID" value="NZ_JAVREM010000001.1"/>
</dbReference>
<dbReference type="Proteomes" id="UP001183420">
    <property type="component" value="Unassembled WGS sequence"/>
</dbReference>
<dbReference type="SUPFAM" id="SSF141130">
    <property type="entry name" value="Acetamidase/Formamidase-like"/>
    <property type="match status" value="1"/>
</dbReference>
<protein>
    <submittedName>
        <fullName evidence="1">Acetamidase/formamidase family protein</fullName>
    </submittedName>
</protein>
<evidence type="ECO:0000313" key="1">
    <source>
        <dbReference type="EMBL" id="MDT0317103.1"/>
    </source>
</evidence>
<sequence>MTVLLQPGAGPVDGDHYLPADPEVVHWGLLPNARSEPALTIRSGETVTLDTISHEGILADQGRDPAAFFGAAGIPGTALLADAVALAASPREHDAATRGPHVVTGPIAVHGARPGDVLEAEVLSLRRRAPYGVISNRHGRGALPTEYPEPPATVHSLVATVSDDGRGRLAVGDGRHLSFRLRPFLGIMGVAPATEAHVHSVPPGRHGGNLDVRHLLAGSRLFLPVQVPDALFYAGDPHFAQGDGEVALTAFEAPLRATLRLTLHSDPEARALAARLRAPYAETADEVIVLGLDTDLDEAVRHAVRDALTLLDHRHGIPGPVGLAYLSAAADFQISQVVDGVKGVHGRMTKADLTAPPAGTAAGDR</sequence>
<dbReference type="Pfam" id="PF03069">
    <property type="entry name" value="FmdA_AmdA"/>
    <property type="match status" value="2"/>
</dbReference>
<dbReference type="EMBL" id="JAVREM010000001">
    <property type="protein sequence ID" value="MDT0317103.1"/>
    <property type="molecule type" value="Genomic_DNA"/>
</dbReference>